<evidence type="ECO:0000259" key="15">
    <source>
        <dbReference type="Pfam" id="PF05118"/>
    </source>
</evidence>
<name>A0A813B458_9DINO</name>
<feature type="compositionally biased region" description="Low complexity" evidence="14">
    <location>
        <begin position="1914"/>
        <end position="1941"/>
    </location>
</feature>
<dbReference type="GO" id="GO:0051457">
    <property type="term" value="P:maintenance of protein location in nucleus"/>
    <property type="evidence" value="ECO:0007669"/>
    <property type="project" value="TreeGrafter"/>
</dbReference>
<evidence type="ECO:0000256" key="4">
    <source>
        <dbReference type="ARBA" id="ARBA00004569"/>
    </source>
</evidence>
<accession>A0A813B458</accession>
<evidence type="ECO:0000256" key="11">
    <source>
        <dbReference type="ARBA" id="ARBA00023212"/>
    </source>
</evidence>
<comment type="similarity">
    <text evidence="5">Belongs to the aspartyl/asparaginyl beta-hydroxylase family.</text>
</comment>
<dbReference type="GO" id="GO:0007034">
    <property type="term" value="P:vacuolar transport"/>
    <property type="evidence" value="ECO:0007669"/>
    <property type="project" value="InterPro"/>
</dbReference>
<feature type="region of interest" description="Disordered" evidence="14">
    <location>
        <begin position="921"/>
        <end position="1015"/>
    </location>
</feature>
<dbReference type="InterPro" id="IPR007803">
    <property type="entry name" value="Asp/Arg/Pro-Hydrxlase"/>
</dbReference>
<keyword evidence="10" id="KW-0496">Mitochondrion</keyword>
<dbReference type="PANTHER" id="PTHR15487">
    <property type="entry name" value="ADP-RIBOSYLATION FACTOR-LIKE PROTEIN 2-BINDING PROTEIN"/>
    <property type="match status" value="1"/>
</dbReference>
<dbReference type="Pfam" id="PF11527">
    <property type="entry name" value="ARL2_Bind_BART"/>
    <property type="match status" value="1"/>
</dbReference>
<dbReference type="Gene3D" id="1.10.287.1060">
    <property type="entry name" value="ESAT-6-like"/>
    <property type="match status" value="1"/>
</dbReference>
<dbReference type="PANTHER" id="PTHR15487:SF4">
    <property type="entry name" value="ADP-RIBOSYLATION FACTOR-LIKE PROTEIN 2-BINDING PROTEIN"/>
    <property type="match status" value="1"/>
</dbReference>
<keyword evidence="18" id="KW-1185">Reference proteome</keyword>
<organism evidence="17 18">
    <name type="scientific">Symbiodinium necroappetens</name>
    <dbReference type="NCBI Taxonomy" id="1628268"/>
    <lineage>
        <taxon>Eukaryota</taxon>
        <taxon>Sar</taxon>
        <taxon>Alveolata</taxon>
        <taxon>Dinophyceae</taxon>
        <taxon>Suessiales</taxon>
        <taxon>Symbiodiniaceae</taxon>
        <taxon>Symbiodinium</taxon>
    </lineage>
</organism>
<dbReference type="Gene3D" id="1.20.1520.10">
    <property type="entry name" value="ADP-ribosylation factor-like 2-binding protein, domain"/>
    <property type="match status" value="1"/>
</dbReference>
<evidence type="ECO:0000256" key="2">
    <source>
        <dbReference type="ARBA" id="ARBA00004123"/>
    </source>
</evidence>
<sequence>MQDEEFTITGDTSNAEDAAFDSQVGALQEAVLDDSFQDMLNAYCREHCHHFEDTEENKLIYTELFNQYAELIEGHLERQMASAIPGFSMASFLEELSRRGEDEIDAAVLDLLISLTDFMSFKQQMLMVKAGDAGLSLSGTASQIHVDEDEEGEARPDLDGLLTVSPASPSQRAPGIQCIIESNPNVIPAEDAYRTIPGSAVGQPNRVDPWDSPSIAGSASSESLERSALPPLTIGGIQFSREDDIENMEKLSNLFGQVFYTHVLSPGDSAAAQAWQALSSDIWTLVQHAMQTPAMALSVAMCLYNYYWWEGPHNNQPNAVAGYHAAELMYLAVRHARCHEPHLSAQEFYILQCHLRWRYLLMLAGETGRYLAMQSRSIQHGSQMLSRARSWFREMRQLPNVELLHGLSTHEVNFNMDYYPAATMRFGPVWHDPLKVLPVASVLEASYPIIRSELESILRQGSTFENLDQHTRNAETQFGPRGDDWLTAYLFRKGEPIPEVCAHAPRTCQILQQRPEIANCKMGGSGAGFLRMRPGGRLKPHFGNAPRLSVHLGLIVPDGEISMYVGYEELKWQEGKVIAFDDTFIHQVLHNGVEPRYVMNLWMCHPCDPYDGKLPGEQVPEYCRGGATRRSIAGLIADCTKDVNPERAVTRALGSSELVMEDTPYDSLTREHLQKMAKWIVMLRGGDESSESTAAKAEDVLHEVIAKKFGEGFDPSRTTDGRSNEWQPGFVQIRHYRDAVYRLSKEPQGRQSAWIQQVLRDIAAHQEFHKELLEHEATSDSFAAFTAKMNVLLTNYLTAAKDEVQARESMESFCTHAAYKQHTYLYAQAILWQLRGKCPRQHQALLALSQALTSRGLQRFPSHVSRFDLSLSGDEDAKDLAGLLLSMSRRSGKELAAEAAKVCRILEGLFGFQDARTVLSPSLQEDRSPSTEVASDATEWGEQVCPDIPDPEGQPQVPVGQGSPAASSVRDNATAWNSSIQAPSWTARRESEGDWEEDRNSQRLDPTKGKKGVQWQMRSPQIFHKLLVQFVDPENEFHPADKRPCAKLLAIVCHDGLTSSDEAVRQSALEAVDEATSDLCAVYEVTHGDKAFAVQVNNLIRRIPQSSALGCAASLCWLRHHGIGGRLGGQERLRRMSQPVVAHLLQKACQAHDRQFTRILEITEYILEQLDSGSFDNEEVVSSGEEHKTPGHSGLAAQETREIEESRRKCFGYILELLVHFARESCCVALVASVLARRGSSWISGQIQSFLQGVFREQREYTPAFGVAVVRLLACDPVGTACTATDEQRKLAIEFLKRVGLLCKDDALWKAEFDKATEKVKPFLKKVNHAKDSPIQDGKNKASAGPSAGQKREGGALEEHQAKKVKPSPRSSSRQSPITIPSPGQSPVPSQPDSSQDDWEPQIQALQGQWLRDFDNMKVLVRGYKAIFGDGLQMQTMKLQARPGNKVKLAEKWAAVIDSPRPQRVIWTGESNGRALSIPAQADGTKLMSKPRNRSTRKIVWHSVQGAVVDAAVLAQTIGSERVNASLRQRFYLEGEAAPDIISELLPDVSEEDIRCRLKEHGGKGDIVLQELLDAQEASFLGGLLDEESPPPTMEEATPLQEVHQQTQATVTEEANSAPPSACRLAADQIPAQYAETEAEQAEPQAEPQKSVTKAPQAPSVPTWLPMLQPSTPVEQSSKRKIQYDRQTDRLKAALGPAPKAVSIPSAHDLDVRGKAREGGVHYFCAMRRLFGLSKEEPPAQKEAPSLQEASSRIDEQVSNLEAKIKKTDDEIKTFVAQGSSNPTAKSKALQAMKKKKMYEQQRDQLLSTQFNVENLAFQQEQAEITAMAVQAMQTGHTQLKDQAKQMDIAAVDKLTDDMADLQDEMKAINEALAQGSMVPDGATDDELANEFAKLEEEMAATALAGGALPDSGVPAKAEGAAEVAPAPREAEAAAVPSAPP</sequence>
<evidence type="ECO:0000256" key="3">
    <source>
        <dbReference type="ARBA" id="ARBA00004300"/>
    </source>
</evidence>
<dbReference type="GO" id="GO:0005813">
    <property type="term" value="C:centrosome"/>
    <property type="evidence" value="ECO:0007669"/>
    <property type="project" value="UniProtKB-SubCell"/>
</dbReference>
<proteinExistence type="inferred from homology"/>
<reference evidence="17" key="1">
    <citation type="submission" date="2021-02" db="EMBL/GenBank/DDBJ databases">
        <authorList>
            <person name="Dougan E. K."/>
            <person name="Rhodes N."/>
            <person name="Thang M."/>
            <person name="Chan C."/>
        </authorList>
    </citation>
    <scope>NUCLEOTIDE SEQUENCE</scope>
</reference>
<dbReference type="Pfam" id="PF04858">
    <property type="entry name" value="TH1"/>
    <property type="match status" value="1"/>
</dbReference>
<dbReference type="GO" id="GO:0045892">
    <property type="term" value="P:negative regulation of DNA-templated transcription"/>
    <property type="evidence" value="ECO:0007669"/>
    <property type="project" value="InterPro"/>
</dbReference>
<keyword evidence="12" id="KW-0539">Nucleus</keyword>
<feature type="compositionally biased region" description="Polar residues" evidence="14">
    <location>
        <begin position="964"/>
        <end position="984"/>
    </location>
</feature>
<feature type="region of interest" description="Disordered" evidence="14">
    <location>
        <begin position="1328"/>
        <end position="1399"/>
    </location>
</feature>
<comment type="similarity">
    <text evidence="6">Belongs to the ARL2BP family.</text>
</comment>
<feature type="compositionally biased region" description="Basic and acidic residues" evidence="14">
    <location>
        <begin position="1350"/>
        <end position="1362"/>
    </location>
</feature>
<feature type="compositionally biased region" description="Low complexity" evidence="14">
    <location>
        <begin position="1635"/>
        <end position="1649"/>
    </location>
</feature>
<evidence type="ECO:0000256" key="13">
    <source>
        <dbReference type="ARBA" id="ARBA00023273"/>
    </source>
</evidence>
<dbReference type="OrthoDB" id="302784at2759"/>
<feature type="region of interest" description="Disordered" evidence="14">
    <location>
        <begin position="1583"/>
        <end position="1609"/>
    </location>
</feature>
<dbReference type="Proteomes" id="UP000601435">
    <property type="component" value="Unassembled WGS sequence"/>
</dbReference>
<evidence type="ECO:0000256" key="12">
    <source>
        <dbReference type="ARBA" id="ARBA00023242"/>
    </source>
</evidence>
<evidence type="ECO:0000259" key="16">
    <source>
        <dbReference type="Pfam" id="PF11527"/>
    </source>
</evidence>
<comment type="subcellular location">
    <subcellularLocation>
        <location evidence="1">Cytoplasm</location>
        <location evidence="1">Cytoskeleton</location>
        <location evidence="1">Cilium basal body</location>
    </subcellularLocation>
    <subcellularLocation>
        <location evidence="3">Cytoplasm</location>
        <location evidence="3">Cytoskeleton</location>
        <location evidence="3">Microtubule organizing center</location>
        <location evidence="3">Centrosome</location>
    </subcellularLocation>
    <subcellularLocation>
        <location evidence="4">Mitochondrion intermembrane space</location>
    </subcellularLocation>
    <subcellularLocation>
        <location evidence="2">Nucleus</location>
    </subcellularLocation>
</comment>
<comment type="caution">
    <text evidence="17">The sequence shown here is derived from an EMBL/GenBank/DDBJ whole genome shotgun (WGS) entry which is preliminary data.</text>
</comment>
<feature type="region of interest" description="Disordered" evidence="14">
    <location>
        <begin position="197"/>
        <end position="224"/>
    </location>
</feature>
<dbReference type="GO" id="GO:0005758">
    <property type="term" value="C:mitochondrial intermembrane space"/>
    <property type="evidence" value="ECO:0007669"/>
    <property type="project" value="UniProtKB-SubCell"/>
</dbReference>
<evidence type="ECO:0000256" key="1">
    <source>
        <dbReference type="ARBA" id="ARBA00004120"/>
    </source>
</evidence>
<evidence type="ECO:0000256" key="10">
    <source>
        <dbReference type="ARBA" id="ARBA00023128"/>
    </source>
</evidence>
<evidence type="ECO:0000256" key="6">
    <source>
        <dbReference type="ARBA" id="ARBA00009880"/>
    </source>
</evidence>
<dbReference type="InterPro" id="IPR023379">
    <property type="entry name" value="BART_dom"/>
</dbReference>
<evidence type="ECO:0000256" key="5">
    <source>
        <dbReference type="ARBA" id="ARBA00007730"/>
    </source>
</evidence>
<evidence type="ECO:0000256" key="8">
    <source>
        <dbReference type="ARBA" id="ARBA00022490"/>
    </source>
</evidence>
<dbReference type="Gene3D" id="2.60.120.330">
    <property type="entry name" value="B-lactam Antibiotic, Isopenicillin N Synthase, Chain"/>
    <property type="match status" value="1"/>
</dbReference>
<evidence type="ECO:0000256" key="7">
    <source>
        <dbReference type="ARBA" id="ARBA00014849"/>
    </source>
</evidence>
<feature type="region of interest" description="Disordered" evidence="14">
    <location>
        <begin position="1736"/>
        <end position="1755"/>
    </location>
</feature>
<feature type="region of interest" description="Disordered" evidence="14">
    <location>
        <begin position="1907"/>
        <end position="1941"/>
    </location>
</feature>
<dbReference type="InterPro" id="IPR042541">
    <property type="entry name" value="BART_sf"/>
</dbReference>
<protein>
    <recommendedName>
        <fullName evidence="7">ADP-ribosylation factor-like protein 2-binding protein</fullName>
    </recommendedName>
</protein>
<feature type="domain" description="Aspartyl/asparaginy/proline hydroxylase" evidence="15">
    <location>
        <begin position="444"/>
        <end position="606"/>
    </location>
</feature>
<dbReference type="Pfam" id="PF03357">
    <property type="entry name" value="Snf7"/>
    <property type="match status" value="1"/>
</dbReference>
<evidence type="ECO:0000313" key="17">
    <source>
        <dbReference type="EMBL" id="CAE7889384.1"/>
    </source>
</evidence>
<evidence type="ECO:0000256" key="9">
    <source>
        <dbReference type="ARBA" id="ARBA00023069"/>
    </source>
</evidence>
<keyword evidence="9" id="KW-0969">Cilium</keyword>
<gene>
    <name evidence="17" type="primary">arl2bp</name>
    <name evidence="17" type="ORF">SNEC2469_LOCUS29505</name>
</gene>
<dbReference type="InterPro" id="IPR038849">
    <property type="entry name" value="ARL2BP"/>
</dbReference>
<dbReference type="Gene3D" id="6.10.250.1710">
    <property type="match status" value="1"/>
</dbReference>
<keyword evidence="8" id="KW-0963">Cytoplasm</keyword>
<dbReference type="EMBL" id="CAJNJA010066497">
    <property type="protein sequence ID" value="CAE7889384.1"/>
    <property type="molecule type" value="Genomic_DNA"/>
</dbReference>
<dbReference type="GO" id="GO:0005634">
    <property type="term" value="C:nucleus"/>
    <property type="evidence" value="ECO:0007669"/>
    <property type="project" value="UniProtKB-SubCell"/>
</dbReference>
<evidence type="ECO:0000256" key="14">
    <source>
        <dbReference type="SAM" id="MobiDB-lite"/>
    </source>
</evidence>
<keyword evidence="11" id="KW-0206">Cytoskeleton</keyword>
<dbReference type="InterPro" id="IPR005024">
    <property type="entry name" value="Snf7_fam"/>
</dbReference>
<feature type="compositionally biased region" description="Basic and acidic residues" evidence="14">
    <location>
        <begin position="1329"/>
        <end position="1340"/>
    </location>
</feature>
<evidence type="ECO:0000313" key="18">
    <source>
        <dbReference type="Proteomes" id="UP000601435"/>
    </source>
</evidence>
<dbReference type="Pfam" id="PF05118">
    <property type="entry name" value="Asp_Arg_Hydrox"/>
    <property type="match status" value="1"/>
</dbReference>
<feature type="compositionally biased region" description="Basic and acidic residues" evidence="14">
    <location>
        <begin position="987"/>
        <end position="1008"/>
    </location>
</feature>
<dbReference type="InterPro" id="IPR006942">
    <property type="entry name" value="TH1"/>
</dbReference>
<feature type="compositionally biased region" description="Low complexity" evidence="14">
    <location>
        <begin position="1368"/>
        <end position="1383"/>
    </location>
</feature>
<dbReference type="InterPro" id="IPR027443">
    <property type="entry name" value="IPNS-like_sf"/>
</dbReference>
<feature type="region of interest" description="Disordered" evidence="14">
    <location>
        <begin position="1635"/>
        <end position="1681"/>
    </location>
</feature>
<feature type="compositionally biased region" description="Low complexity" evidence="14">
    <location>
        <begin position="212"/>
        <end position="224"/>
    </location>
</feature>
<feature type="domain" description="BART" evidence="16">
    <location>
        <begin position="20"/>
        <end position="127"/>
    </location>
</feature>
<keyword evidence="13" id="KW-0966">Cell projection</keyword>